<dbReference type="PANTHER" id="PTHR40590:SF1">
    <property type="entry name" value="CYTOPLASMIC PROTEIN"/>
    <property type="match status" value="1"/>
</dbReference>
<dbReference type="PANTHER" id="PTHR40590">
    <property type="entry name" value="CYTOPLASMIC PROTEIN-RELATED"/>
    <property type="match status" value="1"/>
</dbReference>
<reference evidence="2" key="1">
    <citation type="journal article" date="2019" name="Int. J. Syst. Evol. Microbiol.">
        <title>The Global Catalogue of Microorganisms (GCM) 10K type strain sequencing project: providing services to taxonomists for standard genome sequencing and annotation.</title>
        <authorList>
            <consortium name="The Broad Institute Genomics Platform"/>
            <consortium name="The Broad Institute Genome Sequencing Center for Infectious Disease"/>
            <person name="Wu L."/>
            <person name="Ma J."/>
        </authorList>
    </citation>
    <scope>NUCLEOTIDE SEQUENCE [LARGE SCALE GENOMIC DNA]</scope>
    <source>
        <strain evidence="2">CECT 7956</strain>
    </source>
</reference>
<dbReference type="Proteomes" id="UP001595616">
    <property type="component" value="Unassembled WGS sequence"/>
</dbReference>
<sequence length="285" mass="32538">MRKILILIFISGLSFTAFSQKNIYKITGNGISKPSYLFGTFHILCKEDFSMSRSFLDKISETEQLALELDMDDPQLMMKTYKGMVMQGDSTMKMLLSPEKYQFVAKTMKDSMQINLRSVEKVKPYMVYAMVMPKLLTCDVLSIENELVKVFSNQKKETVGLEEVADQLAVFDLIPYKDQANELAEGLEDLPLARKELRESVELYKLGNYEEILKLSSKKEGVMVKYESELLTNRNKNWIPKIIKMASEKPTFFAVGAGHLVGNEGLISLLKQKGYEVELIKQFAD</sequence>
<gene>
    <name evidence="1" type="ORF">ACFOOI_19855</name>
</gene>
<proteinExistence type="predicted"/>
<comment type="caution">
    <text evidence="1">The sequence shown here is derived from an EMBL/GenBank/DDBJ whole genome shotgun (WGS) entry which is preliminary data.</text>
</comment>
<dbReference type="CDD" id="cd14789">
    <property type="entry name" value="Tiki"/>
    <property type="match status" value="1"/>
</dbReference>
<organism evidence="1 2">
    <name type="scientific">Lacihabitans lacunae</name>
    <dbReference type="NCBI Taxonomy" id="1028214"/>
    <lineage>
        <taxon>Bacteria</taxon>
        <taxon>Pseudomonadati</taxon>
        <taxon>Bacteroidota</taxon>
        <taxon>Cytophagia</taxon>
        <taxon>Cytophagales</taxon>
        <taxon>Leadbetterellaceae</taxon>
        <taxon>Lacihabitans</taxon>
    </lineage>
</organism>
<evidence type="ECO:0000313" key="2">
    <source>
        <dbReference type="Proteomes" id="UP001595616"/>
    </source>
</evidence>
<name>A0ABV7Z047_9BACT</name>
<accession>A0ABV7Z047</accession>
<protein>
    <submittedName>
        <fullName evidence="1">TraB/GumN family protein</fullName>
    </submittedName>
</protein>
<dbReference type="RefSeq" id="WP_379839834.1">
    <property type="nucleotide sequence ID" value="NZ_JBHRYQ010000001.1"/>
</dbReference>
<dbReference type="Pfam" id="PF01963">
    <property type="entry name" value="TraB_PrgY_gumN"/>
    <property type="match status" value="1"/>
</dbReference>
<dbReference type="InterPro" id="IPR002816">
    <property type="entry name" value="TraB/PrgY/GumN_fam"/>
</dbReference>
<dbReference type="InterPro" id="IPR047111">
    <property type="entry name" value="YbaP-like"/>
</dbReference>
<dbReference type="EMBL" id="JBHRYQ010000001">
    <property type="protein sequence ID" value="MFC3812928.1"/>
    <property type="molecule type" value="Genomic_DNA"/>
</dbReference>
<evidence type="ECO:0000313" key="1">
    <source>
        <dbReference type="EMBL" id="MFC3812928.1"/>
    </source>
</evidence>
<keyword evidence="2" id="KW-1185">Reference proteome</keyword>